<feature type="signal peptide" evidence="4">
    <location>
        <begin position="1"/>
        <end position="26"/>
    </location>
</feature>
<name>A0A5C7GYH5_9ROSI</name>
<keyword evidence="3" id="KW-0539">Nucleus</keyword>
<organism evidence="5 6">
    <name type="scientific">Acer yangbiense</name>
    <dbReference type="NCBI Taxonomy" id="1000413"/>
    <lineage>
        <taxon>Eukaryota</taxon>
        <taxon>Viridiplantae</taxon>
        <taxon>Streptophyta</taxon>
        <taxon>Embryophyta</taxon>
        <taxon>Tracheophyta</taxon>
        <taxon>Spermatophyta</taxon>
        <taxon>Magnoliopsida</taxon>
        <taxon>eudicotyledons</taxon>
        <taxon>Gunneridae</taxon>
        <taxon>Pentapetalae</taxon>
        <taxon>rosids</taxon>
        <taxon>malvids</taxon>
        <taxon>Sapindales</taxon>
        <taxon>Sapindaceae</taxon>
        <taxon>Hippocastanoideae</taxon>
        <taxon>Acereae</taxon>
        <taxon>Acer</taxon>
    </lineage>
</organism>
<comment type="caution">
    <text evidence="5">The sequence shown here is derived from an EMBL/GenBank/DDBJ whole genome shotgun (WGS) entry which is preliminary data.</text>
</comment>
<proteinExistence type="predicted"/>
<reference evidence="6" key="1">
    <citation type="journal article" date="2019" name="Gigascience">
        <title>De novo genome assembly of the endangered Acer yangbiense, a plant species with extremely small populations endemic to Yunnan Province, China.</title>
        <authorList>
            <person name="Yang J."/>
            <person name="Wariss H.M."/>
            <person name="Tao L."/>
            <person name="Zhang R."/>
            <person name="Yun Q."/>
            <person name="Hollingsworth P."/>
            <person name="Dao Z."/>
            <person name="Luo G."/>
            <person name="Guo H."/>
            <person name="Ma Y."/>
            <person name="Sun W."/>
        </authorList>
    </citation>
    <scope>NUCLEOTIDE SEQUENCE [LARGE SCALE GENOMIC DNA]</scope>
    <source>
        <strain evidence="6">cv. Malutang</strain>
    </source>
</reference>
<protein>
    <submittedName>
        <fullName evidence="5">Uncharacterized protein</fullName>
    </submittedName>
</protein>
<evidence type="ECO:0000256" key="1">
    <source>
        <dbReference type="ARBA" id="ARBA00004604"/>
    </source>
</evidence>
<keyword evidence="2" id="KW-0694">RNA-binding</keyword>
<evidence type="ECO:0000256" key="3">
    <source>
        <dbReference type="ARBA" id="ARBA00023242"/>
    </source>
</evidence>
<gene>
    <name evidence="5" type="ORF">EZV62_025237</name>
</gene>
<dbReference type="GO" id="GO:0005730">
    <property type="term" value="C:nucleolus"/>
    <property type="evidence" value="ECO:0007669"/>
    <property type="project" value="UniProtKB-SubCell"/>
</dbReference>
<dbReference type="GO" id="GO:0003723">
    <property type="term" value="F:RNA binding"/>
    <property type="evidence" value="ECO:0007669"/>
    <property type="project" value="UniProtKB-KW"/>
</dbReference>
<comment type="subcellular location">
    <subcellularLocation>
        <location evidence="1">Nucleus</location>
        <location evidence="1">Nucleolus</location>
    </subcellularLocation>
</comment>
<keyword evidence="6" id="KW-1185">Reference proteome</keyword>
<feature type="chain" id="PRO_5023081267" evidence="4">
    <location>
        <begin position="27"/>
        <end position="127"/>
    </location>
</feature>
<evidence type="ECO:0000313" key="5">
    <source>
        <dbReference type="EMBL" id="TXG49362.1"/>
    </source>
</evidence>
<dbReference type="OrthoDB" id="1744468at2759"/>
<keyword evidence="4" id="KW-0732">Signal</keyword>
<dbReference type="EMBL" id="VAHF01000012">
    <property type="protein sequence ID" value="TXG49362.1"/>
    <property type="molecule type" value="Genomic_DNA"/>
</dbReference>
<evidence type="ECO:0000256" key="2">
    <source>
        <dbReference type="ARBA" id="ARBA00022884"/>
    </source>
</evidence>
<evidence type="ECO:0000313" key="6">
    <source>
        <dbReference type="Proteomes" id="UP000323000"/>
    </source>
</evidence>
<evidence type="ECO:0000256" key="4">
    <source>
        <dbReference type="SAM" id="SignalP"/>
    </source>
</evidence>
<dbReference type="PANTHER" id="PTHR46754">
    <property type="entry name" value="MKI67 FHA DOMAIN-INTERACTING NUCLEOLAR PHOSPHOPROTEIN"/>
    <property type="match status" value="1"/>
</dbReference>
<dbReference type="AlphaFoldDB" id="A0A5C7GYH5"/>
<sequence length="127" mass="14990">MGIYMKDARLFNVLTMMLLLLCKCVADHLMHPCFFGWKGFNPRYKPVDSVQEERKCQNKERTLMEYKKLEDKILKRDQKRRKRIEAAGIEYECPEIVGRCRFYRVGSHPSETTSVIGASVDKRITLR</sequence>
<accession>A0A5C7GYH5</accession>
<dbReference type="Proteomes" id="UP000323000">
    <property type="component" value="Chromosome 12"/>
</dbReference>